<evidence type="ECO:0000313" key="1">
    <source>
        <dbReference type="EMBL" id="KAK1801020.1"/>
    </source>
</evidence>
<evidence type="ECO:0008006" key="3">
    <source>
        <dbReference type="Google" id="ProtNLM"/>
    </source>
</evidence>
<reference evidence="1" key="1">
    <citation type="submission" date="2023-03" db="EMBL/GenBank/DDBJ databases">
        <title>Electrophorus voltai genome.</title>
        <authorList>
            <person name="Bian C."/>
        </authorList>
    </citation>
    <scope>NUCLEOTIDE SEQUENCE</scope>
    <source>
        <strain evidence="1">CB-2022</strain>
        <tissue evidence="1">Muscle</tissue>
    </source>
</reference>
<proteinExistence type="predicted"/>
<dbReference type="EMBL" id="JAROKS010000009">
    <property type="protein sequence ID" value="KAK1801020.1"/>
    <property type="molecule type" value="Genomic_DNA"/>
</dbReference>
<dbReference type="PANTHER" id="PTHR47510">
    <property type="entry name" value="REVERSE TRANSCRIPTASE DOMAIN-CONTAINING PROTEIN"/>
    <property type="match status" value="1"/>
</dbReference>
<name>A0AAD8ZP81_9TELE</name>
<comment type="caution">
    <text evidence="1">The sequence shown here is derived from an EMBL/GenBank/DDBJ whole genome shotgun (WGS) entry which is preliminary data.</text>
</comment>
<dbReference type="AlphaFoldDB" id="A0AAD8ZP81"/>
<sequence>MSSVGNASLADELNFFFARYDVKTAETDTLTPPSSNSHFSTVQEHEMRRVLKAVFPRKGASPDGVSGRVLKECADQLSEVFMKIFNLSLSKSIIPPCLKSATIITLPKKTAISSFNDYCPVALTPVIIKLFERQVLQHIKASLPFTFRPHQLASRANRSTDDAISTALHTAPSHLEHQGKFVDNTTVVGLILGEDETACRDEVQGLARWCSKNNLILNSSKTKELIIDFRKQTLTHSTSKGTG</sequence>
<keyword evidence="2" id="KW-1185">Reference proteome</keyword>
<dbReference type="PANTHER" id="PTHR47510:SF3">
    <property type="entry name" value="ENDO_EXONUCLEASE_PHOSPHATASE DOMAIN-CONTAINING PROTEIN"/>
    <property type="match status" value="1"/>
</dbReference>
<organism evidence="1 2">
    <name type="scientific">Electrophorus voltai</name>
    <dbReference type="NCBI Taxonomy" id="2609070"/>
    <lineage>
        <taxon>Eukaryota</taxon>
        <taxon>Metazoa</taxon>
        <taxon>Chordata</taxon>
        <taxon>Craniata</taxon>
        <taxon>Vertebrata</taxon>
        <taxon>Euteleostomi</taxon>
        <taxon>Actinopterygii</taxon>
        <taxon>Neopterygii</taxon>
        <taxon>Teleostei</taxon>
        <taxon>Ostariophysi</taxon>
        <taxon>Gymnotiformes</taxon>
        <taxon>Gymnotoidei</taxon>
        <taxon>Gymnotidae</taxon>
        <taxon>Electrophorus</taxon>
    </lineage>
</organism>
<evidence type="ECO:0000313" key="2">
    <source>
        <dbReference type="Proteomes" id="UP001239994"/>
    </source>
</evidence>
<accession>A0AAD8ZP81</accession>
<gene>
    <name evidence="1" type="ORF">P4O66_004683</name>
</gene>
<dbReference type="Proteomes" id="UP001239994">
    <property type="component" value="Unassembled WGS sequence"/>
</dbReference>
<protein>
    <recommendedName>
        <fullName evidence="3">Reverse transcriptase domain-containing protein</fullName>
    </recommendedName>
</protein>